<dbReference type="PANTHER" id="PTHR22838:SF23">
    <property type="entry name" value="WD REPEAT-CONTAINING PROTEIN WDS HOMOLOG"/>
    <property type="match status" value="1"/>
</dbReference>
<dbReference type="Proteomes" id="UP001415857">
    <property type="component" value="Unassembled WGS sequence"/>
</dbReference>
<dbReference type="InterPro" id="IPR036322">
    <property type="entry name" value="WD40_repeat_dom_sf"/>
</dbReference>
<evidence type="ECO:0000256" key="1">
    <source>
        <dbReference type="ARBA" id="ARBA00022574"/>
    </source>
</evidence>
<dbReference type="PANTHER" id="PTHR22838">
    <property type="entry name" value="WD REPEAT PROTEIN 26-RELATED"/>
    <property type="match status" value="1"/>
</dbReference>
<dbReference type="Pfam" id="PF00400">
    <property type="entry name" value="WD40"/>
    <property type="match status" value="4"/>
</dbReference>
<dbReference type="InterPro" id="IPR001680">
    <property type="entry name" value="WD40_rpt"/>
</dbReference>
<evidence type="ECO:0000256" key="3">
    <source>
        <dbReference type="PROSITE-ProRule" id="PRU00221"/>
    </source>
</evidence>
<name>A0AAP0S9R1_LIQFO</name>
<evidence type="ECO:0008006" key="6">
    <source>
        <dbReference type="Google" id="ProtNLM"/>
    </source>
</evidence>
<dbReference type="SUPFAM" id="SSF50978">
    <property type="entry name" value="WD40 repeat-like"/>
    <property type="match status" value="1"/>
</dbReference>
<dbReference type="PROSITE" id="PS50294">
    <property type="entry name" value="WD_REPEATS_REGION"/>
    <property type="match status" value="2"/>
</dbReference>
<dbReference type="EMBL" id="JBBPBK010000001">
    <property type="protein sequence ID" value="KAK9292393.1"/>
    <property type="molecule type" value="Genomic_DNA"/>
</dbReference>
<dbReference type="PROSITE" id="PS50082">
    <property type="entry name" value="WD_REPEATS_2"/>
    <property type="match status" value="3"/>
</dbReference>
<dbReference type="Pfam" id="PF23627">
    <property type="entry name" value="LisH_WDR26"/>
    <property type="match status" value="1"/>
</dbReference>
<feature type="repeat" description="WD" evidence="3">
    <location>
        <begin position="480"/>
        <end position="506"/>
    </location>
</feature>
<organism evidence="4 5">
    <name type="scientific">Liquidambar formosana</name>
    <name type="common">Formosan gum</name>
    <dbReference type="NCBI Taxonomy" id="63359"/>
    <lineage>
        <taxon>Eukaryota</taxon>
        <taxon>Viridiplantae</taxon>
        <taxon>Streptophyta</taxon>
        <taxon>Embryophyta</taxon>
        <taxon>Tracheophyta</taxon>
        <taxon>Spermatophyta</taxon>
        <taxon>Magnoliopsida</taxon>
        <taxon>eudicotyledons</taxon>
        <taxon>Gunneridae</taxon>
        <taxon>Pentapetalae</taxon>
        <taxon>Saxifragales</taxon>
        <taxon>Altingiaceae</taxon>
        <taxon>Liquidambar</taxon>
    </lineage>
</organism>
<accession>A0AAP0S9R1</accession>
<dbReference type="InterPro" id="IPR006594">
    <property type="entry name" value="LisH"/>
</dbReference>
<keyword evidence="2" id="KW-0677">Repeat</keyword>
<feature type="repeat" description="WD" evidence="3">
    <location>
        <begin position="220"/>
        <end position="253"/>
    </location>
</feature>
<comment type="caution">
    <text evidence="4">The sequence shown here is derived from an EMBL/GenBank/DDBJ whole genome shotgun (WGS) entry which is preliminary data.</text>
</comment>
<keyword evidence="5" id="KW-1185">Reference proteome</keyword>
<proteinExistence type="predicted"/>
<feature type="repeat" description="WD" evidence="3">
    <location>
        <begin position="453"/>
        <end position="479"/>
    </location>
</feature>
<dbReference type="Gene3D" id="2.130.10.10">
    <property type="entry name" value="YVTN repeat-like/Quinoprotein amine dehydrogenase"/>
    <property type="match status" value="1"/>
</dbReference>
<evidence type="ECO:0000256" key="2">
    <source>
        <dbReference type="ARBA" id="ARBA00022737"/>
    </source>
</evidence>
<keyword evidence="1 3" id="KW-0853">WD repeat</keyword>
<dbReference type="InterPro" id="IPR051350">
    <property type="entry name" value="WD_repeat-ST_regulator"/>
</dbReference>
<reference evidence="4 5" key="1">
    <citation type="journal article" date="2024" name="Plant J.">
        <title>Genome sequences and population genomics reveal climatic adaptation and genomic divergence between two closely related sweetgum species.</title>
        <authorList>
            <person name="Xu W.Q."/>
            <person name="Ren C.Q."/>
            <person name="Zhang X.Y."/>
            <person name="Comes H.P."/>
            <person name="Liu X.H."/>
            <person name="Li Y.G."/>
            <person name="Kettle C.J."/>
            <person name="Jalonen R."/>
            <person name="Gaisberger H."/>
            <person name="Ma Y.Z."/>
            <person name="Qiu Y.X."/>
        </authorList>
    </citation>
    <scope>NUCLEOTIDE SEQUENCE [LARGE SCALE GENOMIC DNA]</scope>
    <source>
        <strain evidence="4">Hangzhou</strain>
    </source>
</reference>
<gene>
    <name evidence="4" type="ORF">L1049_020360</name>
</gene>
<dbReference type="PROSITE" id="PS50896">
    <property type="entry name" value="LISH"/>
    <property type="match status" value="1"/>
</dbReference>
<dbReference type="InterPro" id="IPR015943">
    <property type="entry name" value="WD40/YVTN_repeat-like_dom_sf"/>
</dbReference>
<dbReference type="AlphaFoldDB" id="A0AAP0S9R1"/>
<protein>
    <recommendedName>
        <fullName evidence="6">WD repeat-containing protein 26</fullName>
    </recommendedName>
</protein>
<evidence type="ECO:0000313" key="5">
    <source>
        <dbReference type="Proteomes" id="UP001415857"/>
    </source>
</evidence>
<sequence>MENNDNQPMRLGPKGLISKQELVKLIIQCLNSLGYDASAISLESQSHISYRTPPFDLLERQILLGDWESLTLAVFQDIRDDIRAIVLFLTIRQFIVECVIRGDDATALGILRKDFSALGLRQDRIAPIAYIIIAKNKIGGPGGLGDIDDGVIVEMRRDLVSRLEELILAPNRRLECLVEKALDAQRSSCTYHNLEDSISLYEDHHSCGKVYFPTETLQILTHHTDEVWYIQFSNNGEYLASGSSDFQTIIWQVWENGNLILRQRLRGHQSPVYFVSWSPDDTKLLTCGYHVLKFWEVNTGRLICTFLEQSAILSSCAWFPNSEGLIFGCSGPNRRKHMYKFDDKSFIELSGSDNPMAGNVATASNSNFICFFTRNEIFIQDVGKLGMNTERKITENSEITSVCVSKDGNHLIVNLNNQEIHVWDTAGKLVKPLVYQGHKQARFVIHSCFGGLDSMFIASGSEDSQVYIWNRQSSKPIEILSGHSMVVNCVSWNPKRHYMLASASDD</sequence>
<evidence type="ECO:0000313" key="4">
    <source>
        <dbReference type="EMBL" id="KAK9292393.1"/>
    </source>
</evidence>
<dbReference type="SMART" id="SM00320">
    <property type="entry name" value="WD40"/>
    <property type="match status" value="6"/>
</dbReference>